<dbReference type="EMBL" id="CP036426">
    <property type="protein sequence ID" value="QDV35086.1"/>
    <property type="molecule type" value="Genomic_DNA"/>
</dbReference>
<dbReference type="InterPro" id="IPR036278">
    <property type="entry name" value="Sialidase_sf"/>
</dbReference>
<dbReference type="RefSeq" id="WP_145270436.1">
    <property type="nucleotide sequence ID" value="NZ_CP036426.1"/>
</dbReference>
<evidence type="ECO:0000259" key="1">
    <source>
        <dbReference type="Pfam" id="PF13088"/>
    </source>
</evidence>
<dbReference type="Pfam" id="PF13088">
    <property type="entry name" value="BNR_2"/>
    <property type="match status" value="1"/>
</dbReference>
<accession>A0A518H2L0</accession>
<proteinExistence type="predicted"/>
<name>A0A518H2L0_9BACT</name>
<sequence length="365" mass="39421">MSIVALAAGILLIAPSPLPPGVDAPAGGTLQVRRVFGPEIETGPYKHPACMAELDGGDLYLVYYGGAGEYATDTAVYGSRLAKGSDAWTAPEVIARDPFRSAGNGVIWQAPDGRAWLFYVVRFGETWSSSRIQFKVSDDGARTWSDASVLATEPGMMVRNRPIVLDDGSYLLPAYLEKGEDTESVAPDSTSLFFRFDPQDPTGGWVELGRIRSPKGNIQPAPVQLDDGRIVAYCRRGGGYGPTTDGYLVRAESTDGGLTWTEGVDSPFPNPNAAVDFLELDGGDLLLVYNDSMSRRTPLAVALSTDDDQSYPHRRAIADGEGDFAYPIAFQAEDGRIHVVFTSDRRSVVNHAIFDEAWIRGGDSE</sequence>
<organism evidence="2 3">
    <name type="scientific">Tautonia plasticadhaerens</name>
    <dbReference type="NCBI Taxonomy" id="2527974"/>
    <lineage>
        <taxon>Bacteria</taxon>
        <taxon>Pseudomonadati</taxon>
        <taxon>Planctomycetota</taxon>
        <taxon>Planctomycetia</taxon>
        <taxon>Isosphaerales</taxon>
        <taxon>Isosphaeraceae</taxon>
        <taxon>Tautonia</taxon>
    </lineage>
</organism>
<feature type="domain" description="Sialidase" evidence="1">
    <location>
        <begin position="57"/>
        <end position="339"/>
    </location>
</feature>
<dbReference type="PANTHER" id="PTHR43752:SF2">
    <property type="entry name" value="BNR_ASP-BOX REPEAT FAMILY PROTEIN"/>
    <property type="match status" value="1"/>
</dbReference>
<dbReference type="KEGG" id="tpla:ElP_29880"/>
<dbReference type="CDD" id="cd15482">
    <property type="entry name" value="Sialidase_non-viral"/>
    <property type="match status" value="1"/>
</dbReference>
<dbReference type="Proteomes" id="UP000317835">
    <property type="component" value="Chromosome"/>
</dbReference>
<reference evidence="2 3" key="1">
    <citation type="submission" date="2019-02" db="EMBL/GenBank/DDBJ databases">
        <title>Deep-cultivation of Planctomycetes and their phenomic and genomic characterization uncovers novel biology.</title>
        <authorList>
            <person name="Wiegand S."/>
            <person name="Jogler M."/>
            <person name="Boedeker C."/>
            <person name="Pinto D."/>
            <person name="Vollmers J."/>
            <person name="Rivas-Marin E."/>
            <person name="Kohn T."/>
            <person name="Peeters S.H."/>
            <person name="Heuer A."/>
            <person name="Rast P."/>
            <person name="Oberbeckmann S."/>
            <person name="Bunk B."/>
            <person name="Jeske O."/>
            <person name="Meyerdierks A."/>
            <person name="Storesund J.E."/>
            <person name="Kallscheuer N."/>
            <person name="Luecker S."/>
            <person name="Lage O.M."/>
            <person name="Pohl T."/>
            <person name="Merkel B.J."/>
            <person name="Hornburger P."/>
            <person name="Mueller R.-W."/>
            <person name="Bruemmer F."/>
            <person name="Labrenz M."/>
            <person name="Spormann A.M."/>
            <person name="Op den Camp H."/>
            <person name="Overmann J."/>
            <person name="Amann R."/>
            <person name="Jetten M.S.M."/>
            <person name="Mascher T."/>
            <person name="Medema M.H."/>
            <person name="Devos D.P."/>
            <person name="Kaster A.-K."/>
            <person name="Ovreas L."/>
            <person name="Rohde M."/>
            <person name="Galperin M.Y."/>
            <person name="Jogler C."/>
        </authorList>
    </citation>
    <scope>NUCLEOTIDE SEQUENCE [LARGE SCALE GENOMIC DNA]</scope>
    <source>
        <strain evidence="2 3">ElP</strain>
    </source>
</reference>
<dbReference type="Gene3D" id="2.120.10.10">
    <property type="match status" value="1"/>
</dbReference>
<dbReference type="AlphaFoldDB" id="A0A518H2L0"/>
<dbReference type="SUPFAM" id="SSF50939">
    <property type="entry name" value="Sialidases"/>
    <property type="match status" value="1"/>
</dbReference>
<protein>
    <recommendedName>
        <fullName evidence="1">Sialidase domain-containing protein</fullName>
    </recommendedName>
</protein>
<evidence type="ECO:0000313" key="3">
    <source>
        <dbReference type="Proteomes" id="UP000317835"/>
    </source>
</evidence>
<dbReference type="InterPro" id="IPR011040">
    <property type="entry name" value="Sialidase"/>
</dbReference>
<evidence type="ECO:0000313" key="2">
    <source>
        <dbReference type="EMBL" id="QDV35086.1"/>
    </source>
</evidence>
<gene>
    <name evidence="2" type="ORF">ElP_29880</name>
</gene>
<dbReference type="PANTHER" id="PTHR43752">
    <property type="entry name" value="BNR/ASP-BOX REPEAT FAMILY PROTEIN"/>
    <property type="match status" value="1"/>
</dbReference>
<dbReference type="OrthoDB" id="41724at2"/>
<keyword evidence="3" id="KW-1185">Reference proteome</keyword>